<comment type="subcellular location">
    <subcellularLocation>
        <location evidence="2">Cell inner membrane</location>
        <topology evidence="2">Multi-pass membrane protein</topology>
    </subcellularLocation>
</comment>
<dbReference type="PROSITE" id="PS50109">
    <property type="entry name" value="HIS_KIN"/>
    <property type="match status" value="1"/>
</dbReference>
<dbReference type="GO" id="GO:0005886">
    <property type="term" value="C:plasma membrane"/>
    <property type="evidence" value="ECO:0007669"/>
    <property type="project" value="UniProtKB-SubCell"/>
</dbReference>
<dbReference type="Pfam" id="PF00072">
    <property type="entry name" value="Response_reg"/>
    <property type="match status" value="1"/>
</dbReference>
<evidence type="ECO:0000313" key="12">
    <source>
        <dbReference type="Proteomes" id="UP001245184"/>
    </source>
</evidence>
<dbReference type="Gene3D" id="3.30.565.10">
    <property type="entry name" value="Histidine kinase-like ATPase, C-terminal domain"/>
    <property type="match status" value="1"/>
</dbReference>
<dbReference type="Gene3D" id="1.10.287.130">
    <property type="match status" value="1"/>
</dbReference>
<dbReference type="InterPro" id="IPR001789">
    <property type="entry name" value="Sig_transdc_resp-reg_receiver"/>
</dbReference>
<reference evidence="11 12" key="1">
    <citation type="submission" date="2023-08" db="EMBL/GenBank/DDBJ databases">
        <title>Genome sequencing of plant associated microbes to promote plant fitness in Sorghum bicolor and Oryza sativa.</title>
        <authorList>
            <person name="Coleman-Derr D."/>
        </authorList>
    </citation>
    <scope>NUCLEOTIDE SEQUENCE [LARGE SCALE GENOMIC DNA]</scope>
    <source>
        <strain evidence="11 12">SLBN-33</strain>
    </source>
</reference>
<evidence type="ECO:0000256" key="8">
    <source>
        <dbReference type="SAM" id="Coils"/>
    </source>
</evidence>
<keyword evidence="5" id="KW-0808">Transferase</keyword>
<dbReference type="InterPro" id="IPR036890">
    <property type="entry name" value="HATPase_C_sf"/>
</dbReference>
<dbReference type="CDD" id="cd00075">
    <property type="entry name" value="HATPase"/>
    <property type="match status" value="1"/>
</dbReference>
<dbReference type="InterPro" id="IPR036097">
    <property type="entry name" value="HisK_dim/P_sf"/>
</dbReference>
<dbReference type="InterPro" id="IPR011006">
    <property type="entry name" value="CheY-like_superfamily"/>
</dbReference>
<evidence type="ECO:0000313" key="11">
    <source>
        <dbReference type="EMBL" id="MDR6206212.1"/>
    </source>
</evidence>
<organism evidence="11 12">
    <name type="scientific">Paraburkholderia graminis</name>
    <dbReference type="NCBI Taxonomy" id="60548"/>
    <lineage>
        <taxon>Bacteria</taxon>
        <taxon>Pseudomonadati</taxon>
        <taxon>Pseudomonadota</taxon>
        <taxon>Betaproteobacteria</taxon>
        <taxon>Burkholderiales</taxon>
        <taxon>Burkholderiaceae</taxon>
        <taxon>Paraburkholderia</taxon>
    </lineage>
</organism>
<evidence type="ECO:0000256" key="7">
    <source>
        <dbReference type="PROSITE-ProRule" id="PRU00169"/>
    </source>
</evidence>
<dbReference type="PROSITE" id="PS50110">
    <property type="entry name" value="RESPONSE_REGULATORY"/>
    <property type="match status" value="1"/>
</dbReference>
<keyword evidence="8" id="KW-0175">Coiled coil</keyword>
<comment type="caution">
    <text evidence="11">The sequence shown here is derived from an EMBL/GenBank/DDBJ whole genome shotgun (WGS) entry which is preliminary data.</text>
</comment>
<dbReference type="PANTHER" id="PTHR43547:SF2">
    <property type="entry name" value="HYBRID SIGNAL TRANSDUCTION HISTIDINE KINASE C"/>
    <property type="match status" value="1"/>
</dbReference>
<evidence type="ECO:0000256" key="1">
    <source>
        <dbReference type="ARBA" id="ARBA00000085"/>
    </source>
</evidence>
<dbReference type="GO" id="GO:0004673">
    <property type="term" value="F:protein histidine kinase activity"/>
    <property type="evidence" value="ECO:0007669"/>
    <property type="project" value="UniProtKB-EC"/>
</dbReference>
<dbReference type="Gene3D" id="3.40.50.2300">
    <property type="match status" value="1"/>
</dbReference>
<dbReference type="EC" id="2.7.13.3" evidence="3"/>
<gene>
    <name evidence="11" type="ORF">QF025_004932</name>
</gene>
<dbReference type="EMBL" id="JAVIZN010000002">
    <property type="protein sequence ID" value="MDR6206212.1"/>
    <property type="molecule type" value="Genomic_DNA"/>
</dbReference>
<dbReference type="Pfam" id="PF00512">
    <property type="entry name" value="HisKA"/>
    <property type="match status" value="1"/>
</dbReference>
<dbReference type="InterPro" id="IPR003661">
    <property type="entry name" value="HisK_dim/P_dom"/>
</dbReference>
<dbReference type="SMART" id="SM00388">
    <property type="entry name" value="HisKA"/>
    <property type="match status" value="1"/>
</dbReference>
<name>A0ABD5CQQ1_9BURK</name>
<proteinExistence type="predicted"/>
<evidence type="ECO:0000256" key="2">
    <source>
        <dbReference type="ARBA" id="ARBA00004429"/>
    </source>
</evidence>
<dbReference type="SUPFAM" id="SSF52172">
    <property type="entry name" value="CheY-like"/>
    <property type="match status" value="1"/>
</dbReference>
<dbReference type="GO" id="GO:0007165">
    <property type="term" value="P:signal transduction"/>
    <property type="evidence" value="ECO:0007669"/>
    <property type="project" value="UniProtKB-ARBA"/>
</dbReference>
<evidence type="ECO:0000256" key="6">
    <source>
        <dbReference type="ARBA" id="ARBA00022777"/>
    </source>
</evidence>
<keyword evidence="6 11" id="KW-0418">Kinase</keyword>
<evidence type="ECO:0000259" key="9">
    <source>
        <dbReference type="PROSITE" id="PS50109"/>
    </source>
</evidence>
<dbReference type="InterPro" id="IPR004358">
    <property type="entry name" value="Sig_transdc_His_kin-like_C"/>
</dbReference>
<dbReference type="Gene3D" id="3.30.450.20">
    <property type="entry name" value="PAS domain"/>
    <property type="match status" value="1"/>
</dbReference>
<dbReference type="SUPFAM" id="SSF55874">
    <property type="entry name" value="ATPase domain of HSP90 chaperone/DNA topoisomerase II/histidine kinase"/>
    <property type="match status" value="1"/>
</dbReference>
<dbReference type="InterPro" id="IPR025847">
    <property type="entry name" value="MEDS_domain"/>
</dbReference>
<feature type="domain" description="Response regulatory" evidence="10">
    <location>
        <begin position="631"/>
        <end position="747"/>
    </location>
</feature>
<dbReference type="PRINTS" id="PR00344">
    <property type="entry name" value="BCTRLSENSOR"/>
</dbReference>
<evidence type="ECO:0000256" key="4">
    <source>
        <dbReference type="ARBA" id="ARBA00022553"/>
    </source>
</evidence>
<protein>
    <recommendedName>
        <fullName evidence="3">histidine kinase</fullName>
        <ecNumber evidence="3">2.7.13.3</ecNumber>
    </recommendedName>
</protein>
<dbReference type="FunFam" id="3.30.565.10:FF:000006">
    <property type="entry name" value="Sensor histidine kinase WalK"/>
    <property type="match status" value="1"/>
</dbReference>
<evidence type="ECO:0000256" key="5">
    <source>
        <dbReference type="ARBA" id="ARBA00022679"/>
    </source>
</evidence>
<sequence>MLTSTNPSHEDTHDTGHFVQFYESDASLTEDVGVFLLRALHAGGSAIVIATADHVASLTSWLDARLTAPAQSATHDALILLDAQATLDRFMVDGWPDEARFISTVGAVVAKAAQRGQPLHAFGEMVAVLCEQGLGDAALRLEELWNRLAAHHSFSLFCAYPEHLFPGAEQTQLFRHICHAHHHVLAGSPLRDAGSKELHLRLALAEQRARSLEDEMNRRRTAEHQRDAVLMNSPVASALLLGDKHTFQLANPRYLDMVKREDLLGRAYLDAFPDERGGPIAAALKHVYEHGLPIVHEEYRTGNIGDIGSIGNSLSARVYTLHFEPLRASSGKIEGVILSAVEVTGYVRARETLEKSRADRELLLAELRKANGAKDEFLAMLGHELRNPLAPIVSALELMERRGTDSAARERAVIQRHVDHLVRLVDDLLDVSRIIRGNVELDKRQVDVHEVITKAVEMTSVLVQQRAHRLKIEVDEALECVADPMRLAQVIANLLINAAKYTQAGGEITVSAMAADADHIRIRVCDNGMGIAPDVLPHVFDTFYQGTQTIDRAEGGLGIGLALVKNFVKLHRGHVEAASGGPGCGSEFTIVLPRASSETTTGNASEAIRVAEPAPVVVPRDEPDSSTQQRRILLVDDNVDAADALAELLRSYGHSVKTVYDPTAALAEANTFRPTVSVLDIGLPVMDGYELARQLRLRSGNRPCVLVALTGYGQKADRDRSHAAGFDHHFVKPLKPADLLEVIDNASDASL</sequence>
<dbReference type="InterPro" id="IPR013656">
    <property type="entry name" value="PAS_4"/>
</dbReference>
<dbReference type="PANTHER" id="PTHR43547">
    <property type="entry name" value="TWO-COMPONENT HISTIDINE KINASE"/>
    <property type="match status" value="1"/>
</dbReference>
<evidence type="ECO:0000256" key="3">
    <source>
        <dbReference type="ARBA" id="ARBA00012438"/>
    </source>
</evidence>
<keyword evidence="4 7" id="KW-0597">Phosphoprotein</keyword>
<feature type="modified residue" description="4-aspartylphosphate" evidence="7">
    <location>
        <position position="680"/>
    </location>
</feature>
<dbReference type="Pfam" id="PF14417">
    <property type="entry name" value="MEDS"/>
    <property type="match status" value="1"/>
</dbReference>
<dbReference type="Pfam" id="PF02518">
    <property type="entry name" value="HATPase_c"/>
    <property type="match status" value="1"/>
</dbReference>
<dbReference type="Proteomes" id="UP001245184">
    <property type="component" value="Unassembled WGS sequence"/>
</dbReference>
<accession>A0ABD5CQQ1</accession>
<dbReference type="Pfam" id="PF08448">
    <property type="entry name" value="PAS_4"/>
    <property type="match status" value="1"/>
</dbReference>
<feature type="coiled-coil region" evidence="8">
    <location>
        <begin position="195"/>
        <end position="222"/>
    </location>
</feature>
<feature type="domain" description="Histidine kinase" evidence="9">
    <location>
        <begin position="380"/>
        <end position="596"/>
    </location>
</feature>
<dbReference type="SMART" id="SM00387">
    <property type="entry name" value="HATPase_c"/>
    <property type="match status" value="1"/>
</dbReference>
<dbReference type="SUPFAM" id="SSF47384">
    <property type="entry name" value="Homodimeric domain of signal transducing histidine kinase"/>
    <property type="match status" value="1"/>
</dbReference>
<dbReference type="InterPro" id="IPR005467">
    <property type="entry name" value="His_kinase_dom"/>
</dbReference>
<dbReference type="SMART" id="SM00448">
    <property type="entry name" value="REC"/>
    <property type="match status" value="1"/>
</dbReference>
<dbReference type="AlphaFoldDB" id="A0ABD5CQQ1"/>
<evidence type="ECO:0000259" key="10">
    <source>
        <dbReference type="PROSITE" id="PS50110"/>
    </source>
</evidence>
<dbReference type="RefSeq" id="WP_029965936.1">
    <property type="nucleotide sequence ID" value="NZ_ATXV01000001.1"/>
</dbReference>
<comment type="catalytic activity">
    <reaction evidence="1">
        <text>ATP + protein L-histidine = ADP + protein N-phospho-L-histidine.</text>
        <dbReference type="EC" id="2.7.13.3"/>
    </reaction>
</comment>
<dbReference type="InterPro" id="IPR003594">
    <property type="entry name" value="HATPase_dom"/>
</dbReference>
<dbReference type="CDD" id="cd00082">
    <property type="entry name" value="HisKA"/>
    <property type="match status" value="1"/>
</dbReference>
<dbReference type="CDD" id="cd17580">
    <property type="entry name" value="REC_2_DhkD-like"/>
    <property type="match status" value="1"/>
</dbReference>